<proteinExistence type="predicted"/>
<dbReference type="AlphaFoldDB" id="A0A100Y306"/>
<evidence type="ECO:0000313" key="2">
    <source>
        <dbReference type="Proteomes" id="UP000054011"/>
    </source>
</evidence>
<gene>
    <name evidence="1" type="ORF">ATE80_21625</name>
</gene>
<keyword evidence="2" id="KW-1185">Reference proteome</keyword>
<protein>
    <submittedName>
        <fullName evidence="1">Uncharacterized protein</fullName>
    </submittedName>
</protein>
<reference evidence="1 2" key="1">
    <citation type="submission" date="2015-11" db="EMBL/GenBank/DDBJ databases">
        <title>Genome-wide analysis reveals the secondary metabolome in Streptomyces kanasensis ZX01.</title>
        <authorList>
            <person name="Zhang G."/>
            <person name="Han L."/>
            <person name="Feng J."/>
            <person name="Zhang X."/>
        </authorList>
    </citation>
    <scope>NUCLEOTIDE SEQUENCE [LARGE SCALE GENOMIC DNA]</scope>
    <source>
        <strain evidence="1 2">ZX01</strain>
    </source>
</reference>
<accession>A0A100Y306</accession>
<evidence type="ECO:0000313" key="1">
    <source>
        <dbReference type="EMBL" id="KUH36769.1"/>
    </source>
</evidence>
<dbReference type="Proteomes" id="UP000054011">
    <property type="component" value="Unassembled WGS sequence"/>
</dbReference>
<organism evidence="1 2">
    <name type="scientific">Streptomyces kanasensis</name>
    <dbReference type="NCBI Taxonomy" id="936756"/>
    <lineage>
        <taxon>Bacteria</taxon>
        <taxon>Bacillati</taxon>
        <taxon>Actinomycetota</taxon>
        <taxon>Actinomycetes</taxon>
        <taxon>Kitasatosporales</taxon>
        <taxon>Streptomycetaceae</taxon>
        <taxon>Streptomyces</taxon>
    </lineage>
</organism>
<dbReference type="EMBL" id="LNSV01000064">
    <property type="protein sequence ID" value="KUH36769.1"/>
    <property type="molecule type" value="Genomic_DNA"/>
</dbReference>
<comment type="caution">
    <text evidence="1">The sequence shown here is derived from an EMBL/GenBank/DDBJ whole genome shotgun (WGS) entry which is preliminary data.</text>
</comment>
<name>A0A100Y306_9ACTN</name>
<sequence length="72" mass="7637">MAQQVRYLRLGRGLVLRAEERMGRDGAGGVQADQGGAAGRRGSVRGCRRVGCLLTLVVLGHRKSRLHVSGPG</sequence>